<evidence type="ECO:0000313" key="2">
    <source>
        <dbReference type="EMBL" id="GJN11447.1"/>
    </source>
</evidence>
<gene>
    <name evidence="2" type="primary">ga29641</name>
    <name evidence="2" type="ORF">PR202_ga29641</name>
</gene>
<protein>
    <submittedName>
        <fullName evidence="2">Uncharacterized protein</fullName>
    </submittedName>
</protein>
<proteinExistence type="predicted"/>
<reference evidence="2" key="2">
    <citation type="submission" date="2021-12" db="EMBL/GenBank/DDBJ databases">
        <title>Resequencing data analysis of finger millet.</title>
        <authorList>
            <person name="Hatakeyama M."/>
            <person name="Aluri S."/>
            <person name="Balachadran M.T."/>
            <person name="Sivarajan S.R."/>
            <person name="Poveda L."/>
            <person name="Shimizu-Inatsugi R."/>
            <person name="Schlapbach R."/>
            <person name="Sreeman S.M."/>
            <person name="Shimizu K.K."/>
        </authorList>
    </citation>
    <scope>NUCLEOTIDE SEQUENCE</scope>
</reference>
<feature type="chain" id="PRO_5043573863" evidence="1">
    <location>
        <begin position="23"/>
        <end position="105"/>
    </location>
</feature>
<feature type="signal peptide" evidence="1">
    <location>
        <begin position="1"/>
        <end position="22"/>
    </location>
</feature>
<evidence type="ECO:0000256" key="1">
    <source>
        <dbReference type="SAM" id="SignalP"/>
    </source>
</evidence>
<reference evidence="2" key="1">
    <citation type="journal article" date="2018" name="DNA Res.">
        <title>Multiple hybrid de novo genome assembly of finger millet, an orphan allotetraploid crop.</title>
        <authorList>
            <person name="Hatakeyama M."/>
            <person name="Aluri S."/>
            <person name="Balachadran M.T."/>
            <person name="Sivarajan S.R."/>
            <person name="Patrignani A."/>
            <person name="Gruter S."/>
            <person name="Poveda L."/>
            <person name="Shimizu-Inatsugi R."/>
            <person name="Baeten J."/>
            <person name="Francoijs K.J."/>
            <person name="Nataraja K.N."/>
            <person name="Reddy Y.A.N."/>
            <person name="Phadnis S."/>
            <person name="Ravikumar R.L."/>
            <person name="Schlapbach R."/>
            <person name="Sreeman S.M."/>
            <person name="Shimizu K.K."/>
        </authorList>
    </citation>
    <scope>NUCLEOTIDE SEQUENCE</scope>
</reference>
<organism evidence="2 3">
    <name type="scientific">Eleusine coracana subsp. coracana</name>
    <dbReference type="NCBI Taxonomy" id="191504"/>
    <lineage>
        <taxon>Eukaryota</taxon>
        <taxon>Viridiplantae</taxon>
        <taxon>Streptophyta</taxon>
        <taxon>Embryophyta</taxon>
        <taxon>Tracheophyta</taxon>
        <taxon>Spermatophyta</taxon>
        <taxon>Magnoliopsida</taxon>
        <taxon>Liliopsida</taxon>
        <taxon>Poales</taxon>
        <taxon>Poaceae</taxon>
        <taxon>PACMAD clade</taxon>
        <taxon>Chloridoideae</taxon>
        <taxon>Cynodonteae</taxon>
        <taxon>Eleusininae</taxon>
        <taxon>Eleusine</taxon>
    </lineage>
</organism>
<dbReference type="AlphaFoldDB" id="A0AAV5DLN7"/>
<comment type="caution">
    <text evidence="2">The sequence shown here is derived from an EMBL/GenBank/DDBJ whole genome shotgun (WGS) entry which is preliminary data.</text>
</comment>
<name>A0AAV5DLN7_ELECO</name>
<dbReference type="EMBL" id="BQKI01000018">
    <property type="protein sequence ID" value="GJN11447.1"/>
    <property type="molecule type" value="Genomic_DNA"/>
</dbReference>
<evidence type="ECO:0000313" key="3">
    <source>
        <dbReference type="Proteomes" id="UP001054889"/>
    </source>
</evidence>
<keyword evidence="3" id="KW-1185">Reference proteome</keyword>
<sequence>MAPNLNMTAIVVALIVLASAQAQGWAMAAADMVPVSPARNTMVAMPGGGMGTLAAPVCLQCRCCSRKNPAQCVTVSCCSTFNCDTAGKCNLVPEKCYCQGCGGAN</sequence>
<dbReference type="Proteomes" id="UP001054889">
    <property type="component" value="Unassembled WGS sequence"/>
</dbReference>
<accession>A0AAV5DLN7</accession>
<keyword evidence="1" id="KW-0732">Signal</keyword>